<feature type="DNA-binding region" description="OmpR/PhoB-type" evidence="5">
    <location>
        <begin position="1"/>
        <end position="101"/>
    </location>
</feature>
<dbReference type="InterPro" id="IPR001867">
    <property type="entry name" value="OmpR/PhoB-type_DNA-bd"/>
</dbReference>
<dbReference type="GO" id="GO:0000160">
    <property type="term" value="P:phosphorelay signal transduction system"/>
    <property type="evidence" value="ECO:0007669"/>
    <property type="project" value="InterPro"/>
</dbReference>
<comment type="caution">
    <text evidence="7">The sequence shown here is derived from an EMBL/GenBank/DDBJ whole genome shotgun (WGS) entry which is preliminary data.</text>
</comment>
<keyword evidence="3 5" id="KW-0238">DNA-binding</keyword>
<dbReference type="Pfam" id="PF03704">
    <property type="entry name" value="BTAD"/>
    <property type="match status" value="1"/>
</dbReference>
<evidence type="ECO:0000256" key="5">
    <source>
        <dbReference type="PROSITE-ProRule" id="PRU01091"/>
    </source>
</evidence>
<evidence type="ECO:0000313" key="7">
    <source>
        <dbReference type="EMBL" id="NYI91765.1"/>
    </source>
</evidence>
<evidence type="ECO:0000256" key="1">
    <source>
        <dbReference type="ARBA" id="ARBA00005820"/>
    </source>
</evidence>
<feature type="domain" description="OmpR/PhoB-type" evidence="6">
    <location>
        <begin position="1"/>
        <end position="101"/>
    </location>
</feature>
<evidence type="ECO:0000256" key="4">
    <source>
        <dbReference type="ARBA" id="ARBA00023163"/>
    </source>
</evidence>
<dbReference type="InterPro" id="IPR036388">
    <property type="entry name" value="WH-like_DNA-bd_sf"/>
</dbReference>
<dbReference type="Pfam" id="PF00486">
    <property type="entry name" value="Trans_reg_C"/>
    <property type="match status" value="1"/>
</dbReference>
<dbReference type="Gene3D" id="1.10.10.10">
    <property type="entry name" value="Winged helix-like DNA-binding domain superfamily/Winged helix DNA-binding domain"/>
    <property type="match status" value="1"/>
</dbReference>
<evidence type="ECO:0000259" key="6">
    <source>
        <dbReference type="PROSITE" id="PS51755"/>
    </source>
</evidence>
<name>A0A853BAF0_9PSEU</name>
<reference evidence="7 8" key="1">
    <citation type="submission" date="2020-07" db="EMBL/GenBank/DDBJ databases">
        <title>Sequencing the genomes of 1000 actinobacteria strains.</title>
        <authorList>
            <person name="Klenk H.-P."/>
        </authorList>
    </citation>
    <scope>NUCLEOTIDE SEQUENCE [LARGE SCALE GENOMIC DNA]</scope>
    <source>
        <strain evidence="7 8">DSM 104006</strain>
    </source>
</reference>
<proteinExistence type="inferred from homology"/>
<sequence length="296" mass="32241">MMSYEVLGPLAVNDHGEAFTPTAPKQRQLLAFLLLNANTVVSIESCIAELWEDNPPSSAASTLQTYVLQLRRLLASLPSVGSAPCAKDVLKTRSRGYLLRVGPSQLDVDEFNSFAGQGRAALARRDDGCAALFFRRALSVWHGEPLADVGLGPRLRAWVAGLEERRLGALEQRIEADLRLGTHHEVLAELTALVAAHPTHENFHAQLVLALYRCGRQAQALQVIARLRSVLNTELGLEPSSRMQQLHQAVLTCDARLDASVEWPESVLSLDLLAERRGELADLAPGFAQCLEGSSA</sequence>
<dbReference type="GO" id="GO:0003677">
    <property type="term" value="F:DNA binding"/>
    <property type="evidence" value="ECO:0007669"/>
    <property type="project" value="UniProtKB-UniRule"/>
</dbReference>
<evidence type="ECO:0000256" key="3">
    <source>
        <dbReference type="ARBA" id="ARBA00023125"/>
    </source>
</evidence>
<evidence type="ECO:0000256" key="2">
    <source>
        <dbReference type="ARBA" id="ARBA00023015"/>
    </source>
</evidence>
<dbReference type="RefSeq" id="WP_218903101.1">
    <property type="nucleotide sequence ID" value="NZ_JACCFK010000001.1"/>
</dbReference>
<dbReference type="InterPro" id="IPR016032">
    <property type="entry name" value="Sig_transdc_resp-reg_C-effctor"/>
</dbReference>
<dbReference type="EMBL" id="JACCFK010000001">
    <property type="protein sequence ID" value="NYI91765.1"/>
    <property type="molecule type" value="Genomic_DNA"/>
</dbReference>
<comment type="similarity">
    <text evidence="1">Belongs to the AfsR/DnrI/RedD regulatory family.</text>
</comment>
<protein>
    <submittedName>
        <fullName evidence="7">DNA-binding SARP family transcriptional activator</fullName>
    </submittedName>
</protein>
<keyword evidence="4" id="KW-0804">Transcription</keyword>
<gene>
    <name evidence="7" type="ORF">HNR02_005088</name>
</gene>
<dbReference type="InterPro" id="IPR011990">
    <property type="entry name" value="TPR-like_helical_dom_sf"/>
</dbReference>
<accession>A0A853BAF0</accession>
<dbReference type="AlphaFoldDB" id="A0A853BAF0"/>
<dbReference type="PROSITE" id="PS51755">
    <property type="entry name" value="OMPR_PHOB"/>
    <property type="match status" value="1"/>
</dbReference>
<dbReference type="Proteomes" id="UP000549616">
    <property type="component" value="Unassembled WGS sequence"/>
</dbReference>
<dbReference type="SMART" id="SM01043">
    <property type="entry name" value="BTAD"/>
    <property type="match status" value="1"/>
</dbReference>
<dbReference type="SUPFAM" id="SSF46894">
    <property type="entry name" value="C-terminal effector domain of the bipartite response regulators"/>
    <property type="match status" value="1"/>
</dbReference>
<dbReference type="PANTHER" id="PTHR35807">
    <property type="entry name" value="TRANSCRIPTIONAL REGULATOR REDD-RELATED"/>
    <property type="match status" value="1"/>
</dbReference>
<dbReference type="SUPFAM" id="SSF48452">
    <property type="entry name" value="TPR-like"/>
    <property type="match status" value="1"/>
</dbReference>
<dbReference type="InterPro" id="IPR005158">
    <property type="entry name" value="BTAD"/>
</dbReference>
<keyword evidence="8" id="KW-1185">Reference proteome</keyword>
<organism evidence="7 8">
    <name type="scientific">Amycolatopsis endophytica</name>
    <dbReference type="NCBI Taxonomy" id="860233"/>
    <lineage>
        <taxon>Bacteria</taxon>
        <taxon>Bacillati</taxon>
        <taxon>Actinomycetota</taxon>
        <taxon>Actinomycetes</taxon>
        <taxon>Pseudonocardiales</taxon>
        <taxon>Pseudonocardiaceae</taxon>
        <taxon>Amycolatopsis</taxon>
    </lineage>
</organism>
<evidence type="ECO:0000313" key="8">
    <source>
        <dbReference type="Proteomes" id="UP000549616"/>
    </source>
</evidence>
<dbReference type="Gene3D" id="1.25.40.10">
    <property type="entry name" value="Tetratricopeptide repeat domain"/>
    <property type="match status" value="1"/>
</dbReference>
<dbReference type="GO" id="GO:0006355">
    <property type="term" value="P:regulation of DNA-templated transcription"/>
    <property type="evidence" value="ECO:0007669"/>
    <property type="project" value="InterPro"/>
</dbReference>
<dbReference type="PANTHER" id="PTHR35807:SF1">
    <property type="entry name" value="TRANSCRIPTIONAL REGULATOR REDD"/>
    <property type="match status" value="1"/>
</dbReference>
<dbReference type="SMART" id="SM00862">
    <property type="entry name" value="Trans_reg_C"/>
    <property type="match status" value="1"/>
</dbReference>
<dbReference type="InterPro" id="IPR051677">
    <property type="entry name" value="AfsR-DnrI-RedD_regulator"/>
</dbReference>
<dbReference type="CDD" id="cd15831">
    <property type="entry name" value="BTAD"/>
    <property type="match status" value="1"/>
</dbReference>
<keyword evidence="2" id="KW-0805">Transcription regulation</keyword>